<sequence length="157" mass="17063">MSSQTRKQLQGPRPAALTVRKSSTKIKKPIPSTSTGKIGSPVIVYLQSPKVIHVRPEEFMGLVQRLTGKQAPSTVVAAADSHTSYSSTSCVRPADETMGTGIISSYGSEQKHYNSGVEYGVDPFIGISATSPYFAAYSEALWDIVQYVRDHISCNFF</sequence>
<feature type="region of interest" description="Disordered" evidence="1">
    <location>
        <begin position="1"/>
        <end position="34"/>
    </location>
</feature>
<gene>
    <name evidence="3" type="ORF">I3842_09G024300</name>
</gene>
<evidence type="ECO:0000259" key="2">
    <source>
        <dbReference type="Pfam" id="PF05678"/>
    </source>
</evidence>
<dbReference type="EMBL" id="CM031833">
    <property type="protein sequence ID" value="KAG6693912.1"/>
    <property type="molecule type" value="Genomic_DNA"/>
</dbReference>
<evidence type="ECO:0000256" key="1">
    <source>
        <dbReference type="SAM" id="MobiDB-lite"/>
    </source>
</evidence>
<dbReference type="PANTHER" id="PTHR33143:SF63">
    <property type="entry name" value="F16F4.1 PROTEIN"/>
    <property type="match status" value="1"/>
</dbReference>
<protein>
    <recommendedName>
        <fullName evidence="2">VQ domain-containing protein</fullName>
    </recommendedName>
</protein>
<feature type="domain" description="VQ" evidence="2">
    <location>
        <begin position="48"/>
        <end position="73"/>
    </location>
</feature>
<accession>A0A922E0I9</accession>
<dbReference type="InterPro" id="IPR039607">
    <property type="entry name" value="VQ_8/17/18/20/21/25"/>
</dbReference>
<comment type="caution">
    <text evidence="3">The sequence shown here is derived from an EMBL/GenBank/DDBJ whole genome shotgun (WGS) entry which is preliminary data.</text>
</comment>
<proteinExistence type="predicted"/>
<evidence type="ECO:0000313" key="4">
    <source>
        <dbReference type="Proteomes" id="UP000811246"/>
    </source>
</evidence>
<evidence type="ECO:0000313" key="3">
    <source>
        <dbReference type="EMBL" id="KAG6693912.1"/>
    </source>
</evidence>
<dbReference type="PANTHER" id="PTHR33143">
    <property type="entry name" value="F16F4.1 PROTEIN-RELATED"/>
    <property type="match status" value="1"/>
</dbReference>
<dbReference type="AlphaFoldDB" id="A0A922E0I9"/>
<dbReference type="InterPro" id="IPR008889">
    <property type="entry name" value="VQ"/>
</dbReference>
<dbReference type="GO" id="GO:0005634">
    <property type="term" value="C:nucleus"/>
    <property type="evidence" value="ECO:0007669"/>
    <property type="project" value="TreeGrafter"/>
</dbReference>
<organism evidence="3 4">
    <name type="scientific">Carya illinoinensis</name>
    <name type="common">Pecan</name>
    <dbReference type="NCBI Taxonomy" id="32201"/>
    <lineage>
        <taxon>Eukaryota</taxon>
        <taxon>Viridiplantae</taxon>
        <taxon>Streptophyta</taxon>
        <taxon>Embryophyta</taxon>
        <taxon>Tracheophyta</taxon>
        <taxon>Spermatophyta</taxon>
        <taxon>Magnoliopsida</taxon>
        <taxon>eudicotyledons</taxon>
        <taxon>Gunneridae</taxon>
        <taxon>Pentapetalae</taxon>
        <taxon>rosids</taxon>
        <taxon>fabids</taxon>
        <taxon>Fagales</taxon>
        <taxon>Juglandaceae</taxon>
        <taxon>Carya</taxon>
    </lineage>
</organism>
<dbReference type="Proteomes" id="UP000811246">
    <property type="component" value="Chromosome 9"/>
</dbReference>
<reference evidence="3" key="1">
    <citation type="submission" date="2021-01" db="EMBL/GenBank/DDBJ databases">
        <authorList>
            <person name="Lovell J.T."/>
            <person name="Bentley N."/>
            <person name="Bhattarai G."/>
            <person name="Jenkins J.W."/>
            <person name="Sreedasyam A."/>
            <person name="Alarcon Y."/>
            <person name="Bock C."/>
            <person name="Boston L."/>
            <person name="Carlson J."/>
            <person name="Cervantes K."/>
            <person name="Clermont K."/>
            <person name="Krom N."/>
            <person name="Kubenka K."/>
            <person name="Mamidi S."/>
            <person name="Mattison C."/>
            <person name="Monteros M."/>
            <person name="Pisani C."/>
            <person name="Plott C."/>
            <person name="Rajasekar S."/>
            <person name="Rhein H.S."/>
            <person name="Rohla C."/>
            <person name="Song M."/>
            <person name="Hilaire R.S."/>
            <person name="Shu S."/>
            <person name="Wells L."/>
            <person name="Wang X."/>
            <person name="Webber J."/>
            <person name="Heerema R.J."/>
            <person name="Klein P."/>
            <person name="Conner P."/>
            <person name="Grauke L."/>
            <person name="Grimwood J."/>
            <person name="Schmutz J."/>
            <person name="Randall J.J."/>
        </authorList>
    </citation>
    <scope>NUCLEOTIDE SEQUENCE</scope>
    <source>
        <tissue evidence="3">Leaf</tissue>
    </source>
</reference>
<name>A0A922E0I9_CARIL</name>
<dbReference type="Pfam" id="PF05678">
    <property type="entry name" value="VQ"/>
    <property type="match status" value="1"/>
</dbReference>